<comment type="caution">
    <text evidence="5">The sequence shown here is derived from an EMBL/GenBank/DDBJ whole genome shotgun (WGS) entry which is preliminary data.</text>
</comment>
<dbReference type="InterPro" id="IPR051448">
    <property type="entry name" value="CdaR-like_regulators"/>
</dbReference>
<accession>A0ABU4F292</accession>
<evidence type="ECO:0000259" key="4">
    <source>
        <dbReference type="Pfam" id="PF17853"/>
    </source>
</evidence>
<proteinExistence type="inferred from homology"/>
<dbReference type="Gene3D" id="1.10.10.2840">
    <property type="entry name" value="PucR C-terminal helix-turn-helix domain"/>
    <property type="match status" value="1"/>
</dbReference>
<dbReference type="Pfam" id="PF17853">
    <property type="entry name" value="GGDEF_2"/>
    <property type="match status" value="1"/>
</dbReference>
<dbReference type="InterPro" id="IPR025736">
    <property type="entry name" value="PucR_C-HTH_dom"/>
</dbReference>
<dbReference type="InterPro" id="IPR025751">
    <property type="entry name" value="RsbRD_N_dom"/>
</dbReference>
<dbReference type="PANTHER" id="PTHR33744">
    <property type="entry name" value="CARBOHYDRATE DIACID REGULATOR"/>
    <property type="match status" value="1"/>
</dbReference>
<feature type="domain" description="CdaR GGDEF-like" evidence="4">
    <location>
        <begin position="172"/>
        <end position="284"/>
    </location>
</feature>
<feature type="domain" description="RsbT co-antagonist protein RsbRD N-terminal" evidence="3">
    <location>
        <begin position="26"/>
        <end position="162"/>
    </location>
</feature>
<evidence type="ECO:0000256" key="1">
    <source>
        <dbReference type="ARBA" id="ARBA00006754"/>
    </source>
</evidence>
<gene>
    <name evidence="5" type="ORF">R5A26_01880</name>
</gene>
<evidence type="ECO:0000313" key="5">
    <source>
        <dbReference type="EMBL" id="MDV7214693.1"/>
    </source>
</evidence>
<evidence type="ECO:0000259" key="2">
    <source>
        <dbReference type="Pfam" id="PF13556"/>
    </source>
</evidence>
<protein>
    <submittedName>
        <fullName evidence="5">Helix-turn-helix domain-containing protein</fullName>
    </submittedName>
</protein>
<dbReference type="RefSeq" id="WP_317769803.1">
    <property type="nucleotide sequence ID" value="NZ_JAWMAJ010000004.1"/>
</dbReference>
<reference evidence="5 6" key="1">
    <citation type="submission" date="2023-10" db="EMBL/GenBank/DDBJ databases">
        <title>Characterization of rhizosphere-enriched actinobacteria from wheat plants lab-grown on chernevaya soil.</title>
        <authorList>
            <person name="Tikhonova E.N."/>
            <person name="Konopkin A."/>
            <person name="Kravchenko I.K."/>
        </authorList>
    </citation>
    <scope>NUCLEOTIDE SEQUENCE [LARGE SCALE GENOMIC DNA]</scope>
    <source>
        <strain evidence="5 6">RR29</strain>
    </source>
</reference>
<dbReference type="Proteomes" id="UP001187346">
    <property type="component" value="Unassembled WGS sequence"/>
</dbReference>
<keyword evidence="6" id="KW-1185">Reference proteome</keyword>
<name>A0ABU4F292_9ACTN</name>
<evidence type="ECO:0000313" key="6">
    <source>
        <dbReference type="Proteomes" id="UP001187346"/>
    </source>
</evidence>
<feature type="domain" description="PucR C-terminal helix-turn-helix" evidence="2">
    <location>
        <begin position="333"/>
        <end position="391"/>
    </location>
</feature>
<dbReference type="EMBL" id="JAWMAJ010000004">
    <property type="protein sequence ID" value="MDV7214693.1"/>
    <property type="molecule type" value="Genomic_DNA"/>
</dbReference>
<evidence type="ECO:0000259" key="3">
    <source>
        <dbReference type="Pfam" id="PF14361"/>
    </source>
</evidence>
<dbReference type="InterPro" id="IPR041522">
    <property type="entry name" value="CdaR_GGDEF"/>
</dbReference>
<comment type="similarity">
    <text evidence="1">Belongs to the CdaR family.</text>
</comment>
<organism evidence="5 6">
    <name type="scientific">Streptomyces prunicolor</name>
    <dbReference type="NCBI Taxonomy" id="67348"/>
    <lineage>
        <taxon>Bacteria</taxon>
        <taxon>Bacillati</taxon>
        <taxon>Actinomycetota</taxon>
        <taxon>Actinomycetes</taxon>
        <taxon>Kitasatosporales</taxon>
        <taxon>Streptomycetaceae</taxon>
        <taxon>Streptomyces</taxon>
    </lineage>
</organism>
<dbReference type="Pfam" id="PF14361">
    <property type="entry name" value="RsbRD_N"/>
    <property type="match status" value="1"/>
</dbReference>
<sequence length="400" mass="43136">MEHSAPDPMGAQVALLGARMLERAGELADEMVERIRAAVPVYRSGDVITVAELRRTCLANIDFVFGPMGHAPALASPESRDNGRRRAQAGVPLTAVMEAYRVSARFLWESLAEPAATGEVAPEAALRAASEMWLVLDTFTQEMADGYREEVTSQTLSREAERSAVLQALLEGRLGDADIYEAADILRLPAQGPYVVVAAQVLEPGRHAFARAEGLLRPLGVASAWRLLHDAEVGIARLPGAHPRVAALADALEAATEGHIGISPPYPDLRGTAEALKLARIALRGAYDGQRVTVFDRDPLAVAAAGAPQVMRTVARATLGTLDQVTDRDRALLLDTFGAWLDADGSADRAAAALFCHPNTVRHRLRRLQDHTGRSLSQPRELAELTLAFEIDRRITDPAH</sequence>
<dbReference type="InterPro" id="IPR042070">
    <property type="entry name" value="PucR_C-HTH_sf"/>
</dbReference>
<dbReference type="PANTHER" id="PTHR33744:SF1">
    <property type="entry name" value="DNA-BINDING TRANSCRIPTIONAL ACTIVATOR ADER"/>
    <property type="match status" value="1"/>
</dbReference>
<dbReference type="Pfam" id="PF13556">
    <property type="entry name" value="HTH_30"/>
    <property type="match status" value="1"/>
</dbReference>